<keyword evidence="1" id="KW-0472">Membrane</keyword>
<reference evidence="2 3" key="1">
    <citation type="submission" date="2015-06" db="EMBL/GenBank/DDBJ databases">
        <title>Draft genome sequence of the purine-degrading Clostridium cylindrosporum HC-1 (DSM 605).</title>
        <authorList>
            <person name="Poehlein A."/>
            <person name="Schiel-Bengelsdorf B."/>
            <person name="Bengelsdorf F."/>
            <person name="Daniel R."/>
            <person name="Duerre P."/>
        </authorList>
    </citation>
    <scope>NUCLEOTIDE SEQUENCE [LARGE SCALE GENOMIC DNA]</scope>
    <source>
        <strain evidence="2 3">DSM 605</strain>
    </source>
</reference>
<comment type="caution">
    <text evidence="2">The sequence shown here is derived from an EMBL/GenBank/DDBJ whole genome shotgun (WGS) entry which is preliminary data.</text>
</comment>
<gene>
    <name evidence="2" type="ORF">CLCY_3c01360</name>
</gene>
<feature type="transmembrane region" description="Helical" evidence="1">
    <location>
        <begin position="31"/>
        <end position="51"/>
    </location>
</feature>
<dbReference type="RefSeq" id="WP_048570515.1">
    <property type="nucleotide sequence ID" value="NZ_LFVU01000026.1"/>
</dbReference>
<dbReference type="EMBL" id="LFVU01000026">
    <property type="protein sequence ID" value="KMT21865.1"/>
    <property type="molecule type" value="Genomic_DNA"/>
</dbReference>
<feature type="transmembrane region" description="Helical" evidence="1">
    <location>
        <begin position="7"/>
        <end position="25"/>
    </location>
</feature>
<organism evidence="2 3">
    <name type="scientific">Clostridium cylindrosporum DSM 605</name>
    <dbReference type="NCBI Taxonomy" id="1121307"/>
    <lineage>
        <taxon>Bacteria</taxon>
        <taxon>Bacillati</taxon>
        <taxon>Bacillota</taxon>
        <taxon>Clostridia</taxon>
        <taxon>Eubacteriales</taxon>
        <taxon>Clostridiaceae</taxon>
        <taxon>Clostridium</taxon>
    </lineage>
</organism>
<accession>A0A0J8D721</accession>
<protein>
    <submittedName>
        <fullName evidence="2">Uncharacterized protein</fullName>
    </submittedName>
</protein>
<name>A0A0J8D721_CLOCY</name>
<evidence type="ECO:0000313" key="3">
    <source>
        <dbReference type="Proteomes" id="UP000036756"/>
    </source>
</evidence>
<keyword evidence="1" id="KW-1133">Transmembrane helix</keyword>
<sequence length="62" mass="6894">MTRRDAMILGIITIIGSAFMFSYLSGFNPTFILWSVGVSVLTIGLFLFAAYKRGIFSNPNKK</sequence>
<evidence type="ECO:0000313" key="2">
    <source>
        <dbReference type="EMBL" id="KMT21865.1"/>
    </source>
</evidence>
<dbReference type="PATRIC" id="fig|1121307.3.peg.1488"/>
<dbReference type="STRING" id="1121307.CLCY_3c01360"/>
<keyword evidence="1" id="KW-0812">Transmembrane</keyword>
<dbReference type="Proteomes" id="UP000036756">
    <property type="component" value="Unassembled WGS sequence"/>
</dbReference>
<evidence type="ECO:0000256" key="1">
    <source>
        <dbReference type="SAM" id="Phobius"/>
    </source>
</evidence>
<proteinExistence type="predicted"/>
<dbReference type="AlphaFoldDB" id="A0A0J8D721"/>
<keyword evidence="3" id="KW-1185">Reference proteome</keyword>